<evidence type="ECO:0000313" key="2">
    <source>
        <dbReference type="Proteomes" id="UP000053097"/>
    </source>
</evidence>
<name>A0A026WDL1_OOCBI</name>
<evidence type="ECO:0000313" key="1">
    <source>
        <dbReference type="EMBL" id="EZA54053.1"/>
    </source>
</evidence>
<accession>A0A026WDL1</accession>
<organism evidence="1 2">
    <name type="scientific">Ooceraea biroi</name>
    <name type="common">Clonal raider ant</name>
    <name type="synonym">Cerapachys biroi</name>
    <dbReference type="NCBI Taxonomy" id="2015173"/>
    <lineage>
        <taxon>Eukaryota</taxon>
        <taxon>Metazoa</taxon>
        <taxon>Ecdysozoa</taxon>
        <taxon>Arthropoda</taxon>
        <taxon>Hexapoda</taxon>
        <taxon>Insecta</taxon>
        <taxon>Pterygota</taxon>
        <taxon>Neoptera</taxon>
        <taxon>Endopterygota</taxon>
        <taxon>Hymenoptera</taxon>
        <taxon>Apocrita</taxon>
        <taxon>Aculeata</taxon>
        <taxon>Formicoidea</taxon>
        <taxon>Formicidae</taxon>
        <taxon>Dorylinae</taxon>
        <taxon>Ooceraea</taxon>
    </lineage>
</organism>
<protein>
    <submittedName>
        <fullName evidence="1">Uncharacterized protein</fullName>
    </submittedName>
</protein>
<dbReference type="AlphaFoldDB" id="A0A026WDL1"/>
<dbReference type="Proteomes" id="UP000053097">
    <property type="component" value="Unassembled WGS sequence"/>
</dbReference>
<gene>
    <name evidence="1" type="ORF">X777_05902</name>
</gene>
<keyword evidence="2" id="KW-1185">Reference proteome</keyword>
<sequence>MRCNAMRRDATRHASRCIAVVSNWLDKATRVAHRLLIIRYQEALRGDARRTNGVDSR</sequence>
<proteinExistence type="predicted"/>
<dbReference type="EMBL" id="KK107260">
    <property type="protein sequence ID" value="EZA54053.1"/>
    <property type="molecule type" value="Genomic_DNA"/>
</dbReference>
<reference evidence="1 2" key="1">
    <citation type="journal article" date="2014" name="Curr. Biol.">
        <title>The genome of the clonal raider ant Cerapachys biroi.</title>
        <authorList>
            <person name="Oxley P.R."/>
            <person name="Ji L."/>
            <person name="Fetter-Pruneda I."/>
            <person name="McKenzie S.K."/>
            <person name="Li C."/>
            <person name="Hu H."/>
            <person name="Zhang G."/>
            <person name="Kronauer D.J."/>
        </authorList>
    </citation>
    <scope>NUCLEOTIDE SEQUENCE [LARGE SCALE GENOMIC DNA]</scope>
</reference>